<proteinExistence type="predicted"/>
<organism evidence="1 2">
    <name type="scientific">Astyanax mexicanus</name>
    <name type="common">Blind cave fish</name>
    <name type="synonym">Astyanax fasciatus mexicanus</name>
    <dbReference type="NCBI Taxonomy" id="7994"/>
    <lineage>
        <taxon>Eukaryota</taxon>
        <taxon>Metazoa</taxon>
        <taxon>Chordata</taxon>
        <taxon>Craniata</taxon>
        <taxon>Vertebrata</taxon>
        <taxon>Euteleostomi</taxon>
        <taxon>Actinopterygii</taxon>
        <taxon>Neopterygii</taxon>
        <taxon>Teleostei</taxon>
        <taxon>Ostariophysi</taxon>
        <taxon>Characiformes</taxon>
        <taxon>Characoidei</taxon>
        <taxon>Acestrorhamphidae</taxon>
        <taxon>Acestrorhamphinae</taxon>
        <taxon>Astyanax</taxon>
    </lineage>
</organism>
<dbReference type="AlphaFoldDB" id="A0A8T2LL05"/>
<evidence type="ECO:0000313" key="2">
    <source>
        <dbReference type="Proteomes" id="UP000752171"/>
    </source>
</evidence>
<gene>
    <name evidence="1" type="ORF">AMEX_G15416</name>
</gene>
<sequence>MTSLQHLHALRGQLISVTQGEGIMLAHTQQEFYRNISFREQHLCLPSCQILTYETEWGQCKKYPTTCYLLRGLNKRTALLSVKTNQYLSF</sequence>
<evidence type="ECO:0000313" key="1">
    <source>
        <dbReference type="EMBL" id="KAG9270465.1"/>
    </source>
</evidence>
<protein>
    <submittedName>
        <fullName evidence="1">Uncharacterized protein</fullName>
    </submittedName>
</protein>
<dbReference type="Proteomes" id="UP000752171">
    <property type="component" value="Unassembled WGS sequence"/>
</dbReference>
<comment type="caution">
    <text evidence="1">The sequence shown here is derived from an EMBL/GenBank/DDBJ whole genome shotgun (WGS) entry which is preliminary data.</text>
</comment>
<name>A0A8T2LL05_ASTMX</name>
<accession>A0A8T2LL05</accession>
<dbReference type="EMBL" id="JAICCE010000012">
    <property type="protein sequence ID" value="KAG9270465.1"/>
    <property type="molecule type" value="Genomic_DNA"/>
</dbReference>
<reference evidence="1 2" key="1">
    <citation type="submission" date="2021-07" db="EMBL/GenBank/DDBJ databases">
        <authorList>
            <person name="Imarazene B."/>
            <person name="Zahm M."/>
            <person name="Klopp C."/>
            <person name="Cabau C."/>
            <person name="Beille S."/>
            <person name="Jouanno E."/>
            <person name="Castinel A."/>
            <person name="Lluch J."/>
            <person name="Gil L."/>
            <person name="Kuchtly C."/>
            <person name="Lopez Roques C."/>
            <person name="Donnadieu C."/>
            <person name="Parrinello H."/>
            <person name="Journot L."/>
            <person name="Du K."/>
            <person name="Schartl M."/>
            <person name="Retaux S."/>
            <person name="Guiguen Y."/>
        </authorList>
    </citation>
    <scope>NUCLEOTIDE SEQUENCE [LARGE SCALE GENOMIC DNA]</scope>
    <source>
        <strain evidence="1">Pach_M1</strain>
        <tissue evidence="1">Testis</tissue>
    </source>
</reference>